<dbReference type="SUPFAM" id="SSF81502">
    <property type="entry name" value="ISP transmembrane anchor"/>
    <property type="match status" value="1"/>
</dbReference>
<keyword evidence="3" id="KW-0812">Transmembrane</keyword>
<evidence type="ECO:0000256" key="9">
    <source>
        <dbReference type="ARBA" id="ARBA00023136"/>
    </source>
</evidence>
<gene>
    <name evidence="15" type="primary">LOC113494201</name>
</gene>
<dbReference type="KEGG" id="tnl:113494201"/>
<evidence type="ECO:0000256" key="5">
    <source>
        <dbReference type="ARBA" id="ARBA00022723"/>
    </source>
</evidence>
<dbReference type="GO" id="GO:0051537">
    <property type="term" value="F:2 iron, 2 sulfur cluster binding"/>
    <property type="evidence" value="ECO:0007669"/>
    <property type="project" value="UniProtKB-KW"/>
</dbReference>
<keyword evidence="7" id="KW-0408">Iron</keyword>
<protein>
    <recommendedName>
        <fullName evidence="11">Cytochrome b-c1 complex subunit Rieske, mitochondrial</fullName>
        <ecNumber evidence="11">7.1.1.8</ecNumber>
    </recommendedName>
</protein>
<dbReference type="Pfam" id="PF02921">
    <property type="entry name" value="UCR_TM"/>
    <property type="match status" value="1"/>
</dbReference>
<comment type="cofactor">
    <cofactor evidence="11">
        <name>[2Fe-2S] cluster</name>
        <dbReference type="ChEBI" id="CHEBI:190135"/>
    </cofactor>
    <text evidence="11">Binds 1 [2Fe-2S] cluster per subunit.</text>
</comment>
<evidence type="ECO:0000313" key="15">
    <source>
        <dbReference type="RefSeq" id="XP_026728217.1"/>
    </source>
</evidence>
<evidence type="ECO:0000256" key="4">
    <source>
        <dbReference type="ARBA" id="ARBA00022714"/>
    </source>
</evidence>
<dbReference type="InterPro" id="IPR036922">
    <property type="entry name" value="Rieske_2Fe-2S_sf"/>
</dbReference>
<evidence type="ECO:0000256" key="2">
    <source>
        <dbReference type="ARBA" id="ARBA00010651"/>
    </source>
</evidence>
<dbReference type="InParanoid" id="A0A7E5VIS1"/>
<keyword evidence="11" id="KW-0813">Transport</keyword>
<evidence type="ECO:0000256" key="8">
    <source>
        <dbReference type="ARBA" id="ARBA00023014"/>
    </source>
</evidence>
<dbReference type="SUPFAM" id="SSF50022">
    <property type="entry name" value="ISP domain"/>
    <property type="match status" value="1"/>
</dbReference>
<keyword evidence="9" id="KW-0472">Membrane</keyword>
<name>A0A7E5VIS1_TRINI</name>
<dbReference type="CDD" id="cd03470">
    <property type="entry name" value="Rieske_cytochrome_bc1"/>
    <property type="match status" value="1"/>
</dbReference>
<evidence type="ECO:0000256" key="6">
    <source>
        <dbReference type="ARBA" id="ARBA00022989"/>
    </source>
</evidence>
<comment type="miscellaneous">
    <text evidence="11">The Rieske protein is a high potential 2Fe-2S protein.</text>
</comment>
<dbReference type="Gene3D" id="1.20.5.270">
    <property type="entry name" value="Ubiquinol cytochrome reductase, transmembrane domain"/>
    <property type="match status" value="1"/>
</dbReference>
<evidence type="ECO:0000256" key="12">
    <source>
        <dbReference type="RuleBase" id="RU004495"/>
    </source>
</evidence>
<dbReference type="InterPro" id="IPR005805">
    <property type="entry name" value="Rieske_Fe-S_prot_C"/>
</dbReference>
<keyword evidence="11" id="KW-0249">Electron transport</keyword>
<evidence type="ECO:0000256" key="10">
    <source>
        <dbReference type="ARBA" id="ARBA00023157"/>
    </source>
</evidence>
<organism evidence="14 15">
    <name type="scientific">Trichoplusia ni</name>
    <name type="common">Cabbage looper</name>
    <dbReference type="NCBI Taxonomy" id="7111"/>
    <lineage>
        <taxon>Eukaryota</taxon>
        <taxon>Metazoa</taxon>
        <taxon>Ecdysozoa</taxon>
        <taxon>Arthropoda</taxon>
        <taxon>Hexapoda</taxon>
        <taxon>Insecta</taxon>
        <taxon>Pterygota</taxon>
        <taxon>Neoptera</taxon>
        <taxon>Endopterygota</taxon>
        <taxon>Lepidoptera</taxon>
        <taxon>Glossata</taxon>
        <taxon>Ditrysia</taxon>
        <taxon>Noctuoidea</taxon>
        <taxon>Noctuidae</taxon>
        <taxon>Plusiinae</taxon>
        <taxon>Trichoplusia</taxon>
    </lineage>
</organism>
<keyword evidence="5" id="KW-0479">Metal-binding</keyword>
<dbReference type="InterPro" id="IPR014349">
    <property type="entry name" value="Rieske_Fe-S_prot"/>
</dbReference>
<dbReference type="PROSITE" id="PS51296">
    <property type="entry name" value="RIESKE"/>
    <property type="match status" value="1"/>
</dbReference>
<dbReference type="OrthoDB" id="1637982at2759"/>
<evidence type="ECO:0000313" key="14">
    <source>
        <dbReference type="Proteomes" id="UP000322000"/>
    </source>
</evidence>
<evidence type="ECO:0000256" key="7">
    <source>
        <dbReference type="ARBA" id="ARBA00023004"/>
    </source>
</evidence>
<dbReference type="InterPro" id="IPR006317">
    <property type="entry name" value="Ubiquinol_cyt_c_Rdtase_Fe-S-su"/>
</dbReference>
<dbReference type="InterPro" id="IPR037008">
    <property type="entry name" value="bc1_Rieske_TM_sf"/>
</dbReference>
<keyword evidence="12" id="KW-0679">Respiratory chain</keyword>
<keyword evidence="12" id="KW-0496">Mitochondrion</keyword>
<comment type="subcellular location">
    <subcellularLocation>
        <location evidence="1">Membrane</location>
        <topology evidence="1">Single-pass membrane protein</topology>
    </subcellularLocation>
    <subcellularLocation>
        <location evidence="12">Mitochondrion inner membrane</location>
    </subcellularLocation>
</comment>
<keyword evidence="10" id="KW-1015">Disulfide bond</keyword>
<evidence type="ECO:0000256" key="1">
    <source>
        <dbReference type="ARBA" id="ARBA00004167"/>
    </source>
</evidence>
<dbReference type="RefSeq" id="XP_026728217.1">
    <property type="nucleotide sequence ID" value="XM_026872416.1"/>
</dbReference>
<keyword evidence="4" id="KW-0001">2Fe-2S</keyword>
<feature type="domain" description="Rieske" evidence="13">
    <location>
        <begin position="207"/>
        <end position="276"/>
    </location>
</feature>
<keyword evidence="14" id="KW-1185">Reference proteome</keyword>
<dbReference type="InterPro" id="IPR017941">
    <property type="entry name" value="Rieske_2Fe-2S"/>
</dbReference>
<reference evidence="15" key="1">
    <citation type="submission" date="2025-08" db="UniProtKB">
        <authorList>
            <consortium name="RefSeq"/>
        </authorList>
    </citation>
    <scope>IDENTIFICATION</scope>
</reference>
<proteinExistence type="inferred from homology"/>
<dbReference type="PRINTS" id="PR00162">
    <property type="entry name" value="RIESKE"/>
</dbReference>
<keyword evidence="8" id="KW-0411">Iron-sulfur</keyword>
<dbReference type="GO" id="GO:0005743">
    <property type="term" value="C:mitochondrial inner membrane"/>
    <property type="evidence" value="ECO:0007669"/>
    <property type="project" value="UniProtKB-SubCell"/>
</dbReference>
<dbReference type="AlphaFoldDB" id="A0A7E5VIS1"/>
<dbReference type="InterPro" id="IPR004192">
    <property type="entry name" value="Rieske_TM"/>
</dbReference>
<dbReference type="NCBIfam" id="TIGR01416">
    <property type="entry name" value="Rieske_proteo"/>
    <property type="match status" value="1"/>
</dbReference>
<evidence type="ECO:0000256" key="3">
    <source>
        <dbReference type="ARBA" id="ARBA00022692"/>
    </source>
</evidence>
<sequence>MNFLSSGLSRYGGVTCLATPCCRWVLKSSQVITIEDVWIKQNQCHGRKVDRFPTKLCPGNLRVASSPTMWTQVRFTKEYPRLHRDIDFPNFDTYRKEKYKDVRKTDWGQGDGKPGYTYVVGIFGILCGFYGTKAHLIHYVAFMDMPLDVLALASVEVDIGKVVPGTTMTVKWRGKPLFIKNRTAADIAYESKTPLSSLRDPETEEQRTVRKEWLVVIGVCTHLGCTPIPESGDWSGGFYCPCHGSHFDNLGRARKGPAPTNLVVPTHKFVSDTVILVG</sequence>
<evidence type="ECO:0000259" key="13">
    <source>
        <dbReference type="PROSITE" id="PS51296"/>
    </source>
</evidence>
<dbReference type="Proteomes" id="UP000322000">
    <property type="component" value="Chromosome 5"/>
</dbReference>
<comment type="similarity">
    <text evidence="2">Belongs to the Rieske iron-sulfur protein family.</text>
</comment>
<comment type="catalytic activity">
    <reaction evidence="11">
        <text>a quinol + 2 Fe(III)-[cytochrome c](out) = a quinone + 2 Fe(II)-[cytochrome c](out) + 2 H(+)(out)</text>
        <dbReference type="Rhea" id="RHEA:11484"/>
        <dbReference type="Rhea" id="RHEA-COMP:10350"/>
        <dbReference type="Rhea" id="RHEA-COMP:14399"/>
        <dbReference type="ChEBI" id="CHEBI:15378"/>
        <dbReference type="ChEBI" id="CHEBI:24646"/>
        <dbReference type="ChEBI" id="CHEBI:29033"/>
        <dbReference type="ChEBI" id="CHEBI:29034"/>
        <dbReference type="ChEBI" id="CHEBI:132124"/>
        <dbReference type="EC" id="7.1.1.8"/>
    </reaction>
</comment>
<keyword evidence="6" id="KW-1133">Transmembrane helix</keyword>
<dbReference type="PANTHER" id="PTHR10134">
    <property type="entry name" value="CYTOCHROME B-C1 COMPLEX SUBUNIT RIESKE, MITOCHONDRIAL"/>
    <property type="match status" value="1"/>
</dbReference>
<evidence type="ECO:0000256" key="11">
    <source>
        <dbReference type="RuleBase" id="RU004494"/>
    </source>
</evidence>
<accession>A0A7E5VIS1</accession>
<dbReference type="GO" id="GO:0008121">
    <property type="term" value="F:quinol-cytochrome-c reductase activity"/>
    <property type="evidence" value="ECO:0007669"/>
    <property type="project" value="UniProtKB-EC"/>
</dbReference>
<dbReference type="GeneID" id="113494201"/>
<dbReference type="Pfam" id="PF00355">
    <property type="entry name" value="Rieske"/>
    <property type="match status" value="1"/>
</dbReference>
<dbReference type="EC" id="7.1.1.8" evidence="11"/>
<dbReference type="Gene3D" id="2.102.10.10">
    <property type="entry name" value="Rieske [2Fe-2S] iron-sulphur domain"/>
    <property type="match status" value="1"/>
</dbReference>
<dbReference type="GO" id="GO:0046872">
    <property type="term" value="F:metal ion binding"/>
    <property type="evidence" value="ECO:0007669"/>
    <property type="project" value="UniProtKB-KW"/>
</dbReference>
<dbReference type="FunFam" id="2.102.10.10:FF:000001">
    <property type="entry name" value="Cytochrome b-c1 complex subunit Rieske, mitochondrial"/>
    <property type="match status" value="1"/>
</dbReference>